<dbReference type="PROSITE" id="PS00678">
    <property type="entry name" value="WD_REPEATS_1"/>
    <property type="match status" value="3"/>
</dbReference>
<keyword evidence="3 6" id="KW-0547">Nucleotide-binding</keyword>
<evidence type="ECO:0000256" key="6">
    <source>
        <dbReference type="PROSITE-ProRule" id="PRU10141"/>
    </source>
</evidence>
<feature type="repeat" description="WD" evidence="5">
    <location>
        <begin position="331"/>
        <end position="372"/>
    </location>
</feature>
<name>A0A365H632_9ACTN</name>
<dbReference type="PANTHER" id="PTHR44129">
    <property type="entry name" value="WD REPEAT-CONTAINING PROTEIN POP1"/>
    <property type="match status" value="1"/>
</dbReference>
<dbReference type="PROSITE" id="PS50294">
    <property type="entry name" value="WD_REPEATS_REGION"/>
    <property type="match status" value="4"/>
</dbReference>
<feature type="repeat" description="WD" evidence="5">
    <location>
        <begin position="373"/>
        <end position="414"/>
    </location>
</feature>
<dbReference type="SUPFAM" id="SSF50978">
    <property type="entry name" value="WD40 repeat-like"/>
    <property type="match status" value="1"/>
</dbReference>
<reference evidence="8 9" key="1">
    <citation type="submission" date="2018-06" db="EMBL/GenBank/DDBJ databases">
        <title>Actinomadura craniellae sp. nov. isolated from marine sponge Craniella sp.</title>
        <authorList>
            <person name="Li L."/>
            <person name="Xu Q.H."/>
            <person name="Lin H.W."/>
            <person name="Lu Y.H."/>
        </authorList>
    </citation>
    <scope>NUCLEOTIDE SEQUENCE [LARGE SCALE GENOMIC DNA]</scope>
    <source>
        <strain evidence="8 9">LHW63021</strain>
    </source>
</reference>
<evidence type="ECO:0000259" key="7">
    <source>
        <dbReference type="PROSITE" id="PS50011"/>
    </source>
</evidence>
<proteinExistence type="predicted"/>
<dbReference type="Proteomes" id="UP000251891">
    <property type="component" value="Unassembled WGS sequence"/>
</dbReference>
<protein>
    <recommendedName>
        <fullName evidence="7">Protein kinase domain-containing protein</fullName>
    </recommendedName>
</protein>
<dbReference type="InterPro" id="IPR000719">
    <property type="entry name" value="Prot_kinase_dom"/>
</dbReference>
<dbReference type="GO" id="GO:0004672">
    <property type="term" value="F:protein kinase activity"/>
    <property type="evidence" value="ECO:0007669"/>
    <property type="project" value="InterPro"/>
</dbReference>
<dbReference type="Gene3D" id="3.30.200.20">
    <property type="entry name" value="Phosphorylase Kinase, domain 1"/>
    <property type="match status" value="1"/>
</dbReference>
<dbReference type="PROSITE" id="PS50082">
    <property type="entry name" value="WD_REPEATS_2"/>
    <property type="match status" value="4"/>
</dbReference>
<dbReference type="SUPFAM" id="SSF56112">
    <property type="entry name" value="Protein kinase-like (PK-like)"/>
    <property type="match status" value="1"/>
</dbReference>
<dbReference type="InterPro" id="IPR008271">
    <property type="entry name" value="Ser/Thr_kinase_AS"/>
</dbReference>
<dbReference type="SMART" id="SM00220">
    <property type="entry name" value="S_TKc"/>
    <property type="match status" value="1"/>
</dbReference>
<keyword evidence="2" id="KW-0677">Repeat</keyword>
<keyword evidence="4 6" id="KW-0067">ATP-binding</keyword>
<dbReference type="InterPro" id="IPR036322">
    <property type="entry name" value="WD40_repeat_dom_sf"/>
</dbReference>
<dbReference type="OrthoDB" id="4336591at2"/>
<evidence type="ECO:0000256" key="2">
    <source>
        <dbReference type="ARBA" id="ARBA00022737"/>
    </source>
</evidence>
<comment type="caution">
    <text evidence="8">The sequence shown here is derived from an EMBL/GenBank/DDBJ whole genome shotgun (WGS) entry which is preliminary data.</text>
</comment>
<feature type="repeat" description="WD" evidence="5">
    <location>
        <begin position="575"/>
        <end position="609"/>
    </location>
</feature>
<dbReference type="RefSeq" id="WP_111866552.1">
    <property type="nucleotide sequence ID" value="NZ_QLYX01000005.1"/>
</dbReference>
<keyword evidence="9" id="KW-1185">Reference proteome</keyword>
<evidence type="ECO:0000256" key="1">
    <source>
        <dbReference type="ARBA" id="ARBA00022574"/>
    </source>
</evidence>
<dbReference type="Pfam" id="PF00069">
    <property type="entry name" value="Pkinase"/>
    <property type="match status" value="1"/>
</dbReference>
<dbReference type="PROSITE" id="PS50011">
    <property type="entry name" value="PROTEIN_KINASE_DOM"/>
    <property type="match status" value="1"/>
</dbReference>
<dbReference type="InterPro" id="IPR017441">
    <property type="entry name" value="Protein_kinase_ATP_BS"/>
</dbReference>
<evidence type="ECO:0000256" key="3">
    <source>
        <dbReference type="ARBA" id="ARBA00022741"/>
    </source>
</evidence>
<dbReference type="InterPro" id="IPR015943">
    <property type="entry name" value="WD40/YVTN_repeat-like_dom_sf"/>
</dbReference>
<evidence type="ECO:0000256" key="5">
    <source>
        <dbReference type="PROSITE-ProRule" id="PRU00221"/>
    </source>
</evidence>
<dbReference type="Pfam" id="PF00400">
    <property type="entry name" value="WD40"/>
    <property type="match status" value="5"/>
</dbReference>
<dbReference type="InterPro" id="IPR050349">
    <property type="entry name" value="WD_LIS1/nudF_dynein_reg"/>
</dbReference>
<dbReference type="AlphaFoldDB" id="A0A365H632"/>
<feature type="binding site" evidence="6">
    <location>
        <position position="42"/>
    </location>
    <ligand>
        <name>ATP</name>
        <dbReference type="ChEBI" id="CHEBI:30616"/>
    </ligand>
</feature>
<evidence type="ECO:0000313" key="9">
    <source>
        <dbReference type="Proteomes" id="UP000251891"/>
    </source>
</evidence>
<dbReference type="PROSITE" id="PS00107">
    <property type="entry name" value="PROTEIN_KINASE_ATP"/>
    <property type="match status" value="1"/>
</dbReference>
<feature type="domain" description="Protein kinase" evidence="7">
    <location>
        <begin position="13"/>
        <end position="270"/>
    </location>
</feature>
<dbReference type="PROSITE" id="PS00108">
    <property type="entry name" value="PROTEIN_KINASE_ST"/>
    <property type="match status" value="1"/>
</dbReference>
<evidence type="ECO:0000256" key="4">
    <source>
        <dbReference type="ARBA" id="ARBA00022840"/>
    </source>
</evidence>
<dbReference type="CDD" id="cd14014">
    <property type="entry name" value="STKc_PknB_like"/>
    <property type="match status" value="1"/>
</dbReference>
<accession>A0A365H632</accession>
<dbReference type="CDD" id="cd00200">
    <property type="entry name" value="WD40"/>
    <property type="match status" value="1"/>
</dbReference>
<dbReference type="InterPro" id="IPR019775">
    <property type="entry name" value="WD40_repeat_CS"/>
</dbReference>
<evidence type="ECO:0000313" key="8">
    <source>
        <dbReference type="EMBL" id="RAY14574.1"/>
    </source>
</evidence>
<dbReference type="GO" id="GO:0005524">
    <property type="term" value="F:ATP binding"/>
    <property type="evidence" value="ECO:0007669"/>
    <property type="project" value="UniProtKB-UniRule"/>
</dbReference>
<dbReference type="Gene3D" id="2.130.10.10">
    <property type="entry name" value="YVTN repeat-like/Quinoprotein amine dehydrogenase"/>
    <property type="match status" value="2"/>
</dbReference>
<gene>
    <name evidence="8" type="ORF">DPM19_12430</name>
</gene>
<dbReference type="InterPro" id="IPR001680">
    <property type="entry name" value="WD40_rpt"/>
</dbReference>
<dbReference type="SMART" id="SM00320">
    <property type="entry name" value="WD40"/>
    <property type="match status" value="7"/>
</dbReference>
<sequence>MTHEAGQLIAGQYRLVAEIGRGGFGVVWRARDERIHRDVAVKELFLPSYLHTDQRQERHRRSLREARSAARIDHPAAVTVHDVVEHDGGPWIIMELIEGRPLHSIVRTDGPLPPLRTAEIALDILGALHAAHTAGVIHRDVKPANVLIAERGAVLTDFGIAIIEGDPALTHSGFMMGAPAYTAPERARGEPAVPASDLWSLGTTLFFAVEGRRPYPGSNPNAVLHAVLEQEPPEAPHAGPLAPVIAGLLRKDAAARLTAPQAAALIAAILERPVPPMAVPAPRRARRPGRIALGVLAAVTAGLLPGSLLASDEPARSALRTTMPGPRSLGVLTDRVRLYTVALSPDGRTLAAGGEDRTVRLWDVAARRPTATLSGHEHTVFAAAFSPDGRTLATGGYDGKVLLWDVPRRRRIAVIDLGERVGTVAFSPDGRVLACAESGGVRLWDVRTRKWTRTLRAADESSYTAAFSPQGTLAVAGDSAVRLLPPGPRRRVATLDRVDSTVAGLAFDPTGETLAAAGFDGTVRVWNLRERRAATLTGSDRTLTAVAAGGRHIVAAGGDRIMLWNAVTHRPVATLTGHTDVVYGLSLSSDGRLLASAATDRTVRLWALR</sequence>
<dbReference type="PRINTS" id="PR00320">
    <property type="entry name" value="GPROTEINBRPT"/>
</dbReference>
<organism evidence="8 9">
    <name type="scientific">Actinomadura craniellae</name>
    <dbReference type="NCBI Taxonomy" id="2231787"/>
    <lineage>
        <taxon>Bacteria</taxon>
        <taxon>Bacillati</taxon>
        <taxon>Actinomycetota</taxon>
        <taxon>Actinomycetes</taxon>
        <taxon>Streptosporangiales</taxon>
        <taxon>Thermomonosporaceae</taxon>
        <taxon>Actinomadura</taxon>
    </lineage>
</organism>
<dbReference type="InterPro" id="IPR011009">
    <property type="entry name" value="Kinase-like_dom_sf"/>
</dbReference>
<dbReference type="InterPro" id="IPR020472">
    <property type="entry name" value="WD40_PAC1"/>
</dbReference>
<feature type="repeat" description="WD" evidence="5">
    <location>
        <begin position="495"/>
        <end position="536"/>
    </location>
</feature>
<dbReference type="EMBL" id="QLYX01000005">
    <property type="protein sequence ID" value="RAY14574.1"/>
    <property type="molecule type" value="Genomic_DNA"/>
</dbReference>
<dbReference type="Gene3D" id="1.10.510.10">
    <property type="entry name" value="Transferase(Phosphotransferase) domain 1"/>
    <property type="match status" value="1"/>
</dbReference>
<keyword evidence="1 5" id="KW-0853">WD repeat</keyword>